<evidence type="ECO:0000259" key="3">
    <source>
        <dbReference type="PROSITE" id="PS50222"/>
    </source>
</evidence>
<organism evidence="4 5">
    <name type="scientific">Monosiga brevicollis</name>
    <name type="common">Choanoflagellate</name>
    <dbReference type="NCBI Taxonomy" id="81824"/>
    <lineage>
        <taxon>Eukaryota</taxon>
        <taxon>Choanoflagellata</taxon>
        <taxon>Craspedida</taxon>
        <taxon>Salpingoecidae</taxon>
        <taxon>Monosiga</taxon>
    </lineage>
</organism>
<dbReference type="Proteomes" id="UP000001357">
    <property type="component" value="Unassembled WGS sequence"/>
</dbReference>
<proteinExistence type="predicted"/>
<dbReference type="GeneID" id="5888710"/>
<dbReference type="GO" id="GO:0005509">
    <property type="term" value="F:calcium ion binding"/>
    <property type="evidence" value="ECO:0000318"/>
    <property type="project" value="GO_Central"/>
</dbReference>
<evidence type="ECO:0000256" key="1">
    <source>
        <dbReference type="ARBA" id="ARBA00022737"/>
    </source>
</evidence>
<dbReference type="InterPro" id="IPR002048">
    <property type="entry name" value="EF_hand_dom"/>
</dbReference>
<dbReference type="GO" id="GO:0000226">
    <property type="term" value="P:microtubule cytoskeleton organization"/>
    <property type="evidence" value="ECO:0000318"/>
    <property type="project" value="GO_Central"/>
</dbReference>
<evidence type="ECO:0000313" key="5">
    <source>
        <dbReference type="Proteomes" id="UP000001357"/>
    </source>
</evidence>
<dbReference type="GO" id="GO:0043226">
    <property type="term" value="C:organelle"/>
    <property type="evidence" value="ECO:0007669"/>
    <property type="project" value="UniProtKB-ARBA"/>
</dbReference>
<dbReference type="CDD" id="cd00051">
    <property type="entry name" value="EFh"/>
    <property type="match status" value="1"/>
</dbReference>
<dbReference type="PROSITE" id="PS00018">
    <property type="entry name" value="EF_HAND_1"/>
    <property type="match status" value="1"/>
</dbReference>
<dbReference type="STRING" id="81824.A9URN4"/>
<keyword evidence="5" id="KW-1185">Reference proteome</keyword>
<feature type="domain" description="EF-hand" evidence="3">
    <location>
        <begin position="77"/>
        <end position="112"/>
    </location>
</feature>
<dbReference type="EMBL" id="CH991544">
    <property type="protein sequence ID" value="EDQ91637.1"/>
    <property type="molecule type" value="Genomic_DNA"/>
</dbReference>
<protein>
    <recommendedName>
        <fullName evidence="3">EF-hand domain-containing protein</fullName>
    </recommendedName>
</protein>
<dbReference type="InterPro" id="IPR050230">
    <property type="entry name" value="CALM/Myosin/TropC-like"/>
</dbReference>
<feature type="domain" description="EF-hand" evidence="3">
    <location>
        <begin position="113"/>
        <end position="146"/>
    </location>
</feature>
<name>A9URN4_MONBE</name>
<dbReference type="GO" id="GO:0030234">
    <property type="term" value="F:enzyme regulator activity"/>
    <property type="evidence" value="ECO:0000318"/>
    <property type="project" value="GO_Central"/>
</dbReference>
<dbReference type="InterPro" id="IPR018247">
    <property type="entry name" value="EF_Hand_1_Ca_BS"/>
</dbReference>
<dbReference type="PANTHER" id="PTHR23048">
    <property type="entry name" value="MYOSIN LIGHT CHAIN 1, 3"/>
    <property type="match status" value="1"/>
</dbReference>
<reference evidence="4 5" key="1">
    <citation type="journal article" date="2008" name="Nature">
        <title>The genome of the choanoflagellate Monosiga brevicollis and the origin of metazoans.</title>
        <authorList>
            <consortium name="JGI Sequencing"/>
            <person name="King N."/>
            <person name="Westbrook M.J."/>
            <person name="Young S.L."/>
            <person name="Kuo A."/>
            <person name="Abedin M."/>
            <person name="Chapman J."/>
            <person name="Fairclough S."/>
            <person name="Hellsten U."/>
            <person name="Isogai Y."/>
            <person name="Letunic I."/>
            <person name="Marr M."/>
            <person name="Pincus D."/>
            <person name="Putnam N."/>
            <person name="Rokas A."/>
            <person name="Wright K.J."/>
            <person name="Zuzow R."/>
            <person name="Dirks W."/>
            <person name="Good M."/>
            <person name="Goodstein D."/>
            <person name="Lemons D."/>
            <person name="Li W."/>
            <person name="Lyons J.B."/>
            <person name="Morris A."/>
            <person name="Nichols S."/>
            <person name="Richter D.J."/>
            <person name="Salamov A."/>
            <person name="Bork P."/>
            <person name="Lim W.A."/>
            <person name="Manning G."/>
            <person name="Miller W.T."/>
            <person name="McGinnis W."/>
            <person name="Shapiro H."/>
            <person name="Tjian R."/>
            <person name="Grigoriev I.V."/>
            <person name="Rokhsar D."/>
        </authorList>
    </citation>
    <scope>NUCLEOTIDE SEQUENCE [LARGE SCALE GENOMIC DNA]</scope>
    <source>
        <strain evidence="5">MX1 / ATCC 50154</strain>
    </source>
</reference>
<dbReference type="KEGG" id="mbr:MONBRDRAFT_35758"/>
<accession>A9URN4</accession>
<dbReference type="GO" id="GO:0005737">
    <property type="term" value="C:cytoplasm"/>
    <property type="evidence" value="ECO:0000318"/>
    <property type="project" value="GO_Central"/>
</dbReference>
<gene>
    <name evidence="4" type="ORF">MONBRDRAFT_35758</name>
</gene>
<dbReference type="SUPFAM" id="SSF47473">
    <property type="entry name" value="EF-hand"/>
    <property type="match status" value="1"/>
</dbReference>
<evidence type="ECO:0000313" key="4">
    <source>
        <dbReference type="EMBL" id="EDQ91637.1"/>
    </source>
</evidence>
<feature type="domain" description="EF-hand" evidence="3">
    <location>
        <begin position="6"/>
        <end position="41"/>
    </location>
</feature>
<dbReference type="RefSeq" id="XP_001742923.1">
    <property type="nucleotide sequence ID" value="XM_001742871.1"/>
</dbReference>
<dbReference type="eggNOG" id="KOG0027">
    <property type="taxonomic scope" value="Eukaryota"/>
</dbReference>
<evidence type="ECO:0000256" key="2">
    <source>
        <dbReference type="ARBA" id="ARBA00022837"/>
    </source>
</evidence>
<dbReference type="PANTHER" id="PTHR23048:SF0">
    <property type="entry name" value="CALMODULIN LIKE 3"/>
    <property type="match status" value="1"/>
</dbReference>
<dbReference type="SMART" id="SM00054">
    <property type="entry name" value="EFh"/>
    <property type="match status" value="4"/>
</dbReference>
<dbReference type="FunFam" id="1.10.238.10:FF:000178">
    <property type="entry name" value="Calmodulin-2 A"/>
    <property type="match status" value="1"/>
</dbReference>
<dbReference type="InParanoid" id="A9URN4"/>
<dbReference type="Gene3D" id="1.10.238.10">
    <property type="entry name" value="EF-hand"/>
    <property type="match status" value="2"/>
</dbReference>
<dbReference type="AlphaFoldDB" id="A9URN4"/>
<keyword evidence="1" id="KW-0677">Repeat</keyword>
<dbReference type="Pfam" id="PF13499">
    <property type="entry name" value="EF-hand_7"/>
    <property type="match status" value="2"/>
</dbReference>
<dbReference type="InterPro" id="IPR011992">
    <property type="entry name" value="EF-hand-dom_pair"/>
</dbReference>
<dbReference type="OMA" id="MAMVENF"/>
<dbReference type="PROSITE" id="PS50222">
    <property type="entry name" value="EF_HAND_2"/>
    <property type="match status" value="3"/>
</dbReference>
<keyword evidence="2" id="KW-0106">Calcium</keyword>
<sequence length="146" mass="15886">MAYSMAMVENFKEAFSLFDKDNKSVIDVANLGRVMRAIGLEPSDDELKNMITEVDGSGKNAVDFAEFMKMMSKNGTETAKEVKETFALFNKSGSGSISKSELQEIMSALGEKFDDKDLDDMISSIDKSGSGAVSFADFEACIVGEE</sequence>